<protein>
    <recommendedName>
        <fullName evidence="6">Wax synthase domain-containing protein</fullName>
    </recommendedName>
</protein>
<dbReference type="VEuPathDB" id="FungiDB:LEMA_P090280.1"/>
<proteinExistence type="predicted"/>
<feature type="transmembrane region" description="Helical" evidence="5">
    <location>
        <begin position="14"/>
        <end position="34"/>
    </location>
</feature>
<evidence type="ECO:0000256" key="2">
    <source>
        <dbReference type="ARBA" id="ARBA00022692"/>
    </source>
</evidence>
<dbReference type="Pfam" id="PF13813">
    <property type="entry name" value="MBOAT_2"/>
    <property type="match status" value="1"/>
</dbReference>
<dbReference type="eggNOG" id="ENOG502SX0Z">
    <property type="taxonomic scope" value="Eukaryota"/>
</dbReference>
<keyword evidence="8" id="KW-1185">Reference proteome</keyword>
<evidence type="ECO:0000256" key="5">
    <source>
        <dbReference type="SAM" id="Phobius"/>
    </source>
</evidence>
<evidence type="ECO:0000256" key="4">
    <source>
        <dbReference type="ARBA" id="ARBA00023136"/>
    </source>
</evidence>
<dbReference type="STRING" id="985895.E5A1Q2"/>
<dbReference type="Proteomes" id="UP000002668">
    <property type="component" value="Genome"/>
</dbReference>
<evidence type="ECO:0000313" key="8">
    <source>
        <dbReference type="Proteomes" id="UP000002668"/>
    </source>
</evidence>
<feature type="domain" description="Wax synthase" evidence="6">
    <location>
        <begin position="271"/>
        <end position="357"/>
    </location>
</feature>
<dbReference type="RefSeq" id="XP_003841098.1">
    <property type="nucleotide sequence ID" value="XM_003841050.1"/>
</dbReference>
<organism evidence="8">
    <name type="scientific">Leptosphaeria maculans (strain JN3 / isolate v23.1.3 / race Av1-4-5-6-7-8)</name>
    <name type="common">Blackleg fungus</name>
    <name type="synonym">Phoma lingam</name>
    <dbReference type="NCBI Taxonomy" id="985895"/>
    <lineage>
        <taxon>Eukaryota</taxon>
        <taxon>Fungi</taxon>
        <taxon>Dikarya</taxon>
        <taxon>Ascomycota</taxon>
        <taxon>Pezizomycotina</taxon>
        <taxon>Dothideomycetes</taxon>
        <taxon>Pleosporomycetidae</taxon>
        <taxon>Pleosporales</taxon>
        <taxon>Pleosporineae</taxon>
        <taxon>Leptosphaeriaceae</taxon>
        <taxon>Plenodomus</taxon>
        <taxon>Plenodomus lingam/Leptosphaeria maculans species complex</taxon>
    </lineage>
</organism>
<dbReference type="GO" id="GO:0016020">
    <property type="term" value="C:membrane"/>
    <property type="evidence" value="ECO:0007669"/>
    <property type="project" value="UniProtKB-SubCell"/>
</dbReference>
<dbReference type="OMA" id="FAHMSYE"/>
<evidence type="ECO:0000259" key="6">
    <source>
        <dbReference type="Pfam" id="PF13813"/>
    </source>
</evidence>
<evidence type="ECO:0000256" key="3">
    <source>
        <dbReference type="ARBA" id="ARBA00022989"/>
    </source>
</evidence>
<dbReference type="EMBL" id="FP929132">
    <property type="protein sequence ID" value="CBX97619.1"/>
    <property type="molecule type" value="Genomic_DNA"/>
</dbReference>
<keyword evidence="2 5" id="KW-0812">Transmembrane</keyword>
<dbReference type="AlphaFoldDB" id="E5A1Q2"/>
<dbReference type="GeneID" id="13281934"/>
<name>E5A1Q2_LEPMJ</name>
<dbReference type="InParanoid" id="E5A1Q2"/>
<keyword evidence="4 5" id="KW-0472">Membrane</keyword>
<sequence>MLTNDWRWWSIRSAIPPIIAAAISLTYGLYILAYPPTYKKLSMFLLAIPLAYAFKQHLYAAPDFMLTDTFGRFLYIWYAHMSYEVLILEFAPAVEKENDNWKSRMKLAWRVIFDRNHKPAVEKEQGKRRDWVREEQGKAAGTTMINPQHAFPNLPQPTLTHTATGTQYHHGYGYVRFTSHHLVQSILLGSLLTLNDRFRASSYRPPSYDFESGYGSFFRRLPASLDANEMYARASYCFDWTIISLFEYEFYYSLFALLFVSLLRTDAPTHWPLSLCGHIRESWSMRRYWGTHWHNYIYISFTTHTQVVTRTWLGCKRGALSTRLLENVIVFTVSGAMHSVVKWQQDPEEEWLAITWWYIAQMLPIVAESVVQHYWHRAKKWMGVAADNKWVSRGELAAGYAWVAWWFMWSVPKYYAWKDYWTYEKMVKRWERRRAEMEEMGLWNETE</sequence>
<keyword evidence="3 5" id="KW-1133">Transmembrane helix</keyword>
<gene>
    <name evidence="7" type="ORF">LEMA_P090280.1</name>
</gene>
<reference evidence="8" key="1">
    <citation type="journal article" date="2011" name="Nat. Commun.">
        <title>Effector diversification within compartments of the Leptosphaeria maculans genome affected by Repeat-Induced Point mutations.</title>
        <authorList>
            <person name="Rouxel T."/>
            <person name="Grandaubert J."/>
            <person name="Hane J.K."/>
            <person name="Hoede C."/>
            <person name="van de Wouw A.P."/>
            <person name="Couloux A."/>
            <person name="Dominguez V."/>
            <person name="Anthouard V."/>
            <person name="Bally P."/>
            <person name="Bourras S."/>
            <person name="Cozijnsen A.J."/>
            <person name="Ciuffetti L.M."/>
            <person name="Degrave A."/>
            <person name="Dilmaghani A."/>
            <person name="Duret L."/>
            <person name="Fudal I."/>
            <person name="Goodwin S.B."/>
            <person name="Gout L."/>
            <person name="Glaser N."/>
            <person name="Linglin J."/>
            <person name="Kema G.H.J."/>
            <person name="Lapalu N."/>
            <person name="Lawrence C.B."/>
            <person name="May K."/>
            <person name="Meyer M."/>
            <person name="Ollivier B."/>
            <person name="Poulain J."/>
            <person name="Schoch C.L."/>
            <person name="Simon A."/>
            <person name="Spatafora J.W."/>
            <person name="Stachowiak A."/>
            <person name="Turgeon B.G."/>
            <person name="Tyler B.M."/>
            <person name="Vincent D."/>
            <person name="Weissenbach J."/>
            <person name="Amselem J."/>
            <person name="Quesneville H."/>
            <person name="Oliver R.P."/>
            <person name="Wincker P."/>
            <person name="Balesdent M.-H."/>
            <person name="Howlett B.J."/>
        </authorList>
    </citation>
    <scope>NUCLEOTIDE SEQUENCE [LARGE SCALE GENOMIC DNA]</scope>
    <source>
        <strain evidence="8">JN3 / isolate v23.1.3 / race Av1-4-5-6-7-8</strain>
    </source>
</reference>
<evidence type="ECO:0000256" key="1">
    <source>
        <dbReference type="ARBA" id="ARBA00004141"/>
    </source>
</evidence>
<comment type="subcellular location">
    <subcellularLocation>
        <location evidence="1">Membrane</location>
        <topology evidence="1">Multi-pass membrane protein</topology>
    </subcellularLocation>
</comment>
<dbReference type="OrthoDB" id="1077582at2759"/>
<evidence type="ECO:0000313" key="7">
    <source>
        <dbReference type="EMBL" id="CBX97619.1"/>
    </source>
</evidence>
<dbReference type="InterPro" id="IPR032805">
    <property type="entry name" value="Wax_synthase_dom"/>
</dbReference>
<dbReference type="HOGENOM" id="CLU_597363_0_0_1"/>
<accession>E5A1Q2</accession>